<evidence type="ECO:0000256" key="1">
    <source>
        <dbReference type="SAM" id="MobiDB-lite"/>
    </source>
</evidence>
<feature type="non-terminal residue" evidence="2">
    <location>
        <position position="1"/>
    </location>
</feature>
<dbReference type="AlphaFoldDB" id="W2W5F1"/>
<evidence type="ECO:0000313" key="3">
    <source>
        <dbReference type="Proteomes" id="UP000018958"/>
    </source>
</evidence>
<organism evidence="2 3">
    <name type="scientific">Phytophthora nicotianae CJ01A1</name>
    <dbReference type="NCBI Taxonomy" id="1317063"/>
    <lineage>
        <taxon>Eukaryota</taxon>
        <taxon>Sar</taxon>
        <taxon>Stramenopiles</taxon>
        <taxon>Oomycota</taxon>
        <taxon>Peronosporomycetes</taxon>
        <taxon>Peronosporales</taxon>
        <taxon>Peronosporaceae</taxon>
        <taxon>Phytophthora</taxon>
    </lineage>
</organism>
<evidence type="ECO:0000313" key="2">
    <source>
        <dbReference type="EMBL" id="ETP04844.1"/>
    </source>
</evidence>
<feature type="compositionally biased region" description="Acidic residues" evidence="1">
    <location>
        <begin position="18"/>
        <end position="32"/>
    </location>
</feature>
<dbReference type="Proteomes" id="UP000018958">
    <property type="component" value="Unassembled WGS sequence"/>
</dbReference>
<gene>
    <name evidence="2" type="ORF">F441_18463</name>
</gene>
<name>W2W5F1_PHYNI</name>
<accession>W2W5F1</accession>
<protein>
    <submittedName>
        <fullName evidence="2">Uncharacterized protein</fullName>
    </submittedName>
</protein>
<feature type="region of interest" description="Disordered" evidence="1">
    <location>
        <begin position="1"/>
        <end position="39"/>
    </location>
</feature>
<reference evidence="2 3" key="1">
    <citation type="submission" date="2013-11" db="EMBL/GenBank/DDBJ databases">
        <title>The Genome Sequence of Phytophthora parasitica CJ01A1.</title>
        <authorList>
            <consortium name="The Broad Institute Genomics Platform"/>
            <person name="Russ C."/>
            <person name="Tyler B."/>
            <person name="Panabieres F."/>
            <person name="Shan W."/>
            <person name="Tripathy S."/>
            <person name="Grunwald N."/>
            <person name="Machado M."/>
            <person name="Johnson C.S."/>
            <person name="Walker B."/>
            <person name="Young S.K."/>
            <person name="Zeng Q."/>
            <person name="Gargeya S."/>
            <person name="Fitzgerald M."/>
            <person name="Haas B."/>
            <person name="Abouelleil A."/>
            <person name="Allen A.W."/>
            <person name="Alvarado L."/>
            <person name="Arachchi H.M."/>
            <person name="Berlin A.M."/>
            <person name="Chapman S.B."/>
            <person name="Gainer-Dewar J."/>
            <person name="Goldberg J."/>
            <person name="Griggs A."/>
            <person name="Gujja S."/>
            <person name="Hansen M."/>
            <person name="Howarth C."/>
            <person name="Imamovic A."/>
            <person name="Ireland A."/>
            <person name="Larimer J."/>
            <person name="McCowan C."/>
            <person name="Murphy C."/>
            <person name="Pearson M."/>
            <person name="Poon T.W."/>
            <person name="Priest M."/>
            <person name="Roberts A."/>
            <person name="Saif S."/>
            <person name="Shea T."/>
            <person name="Sisk P."/>
            <person name="Sykes S."/>
            <person name="Wortman J."/>
            <person name="Nusbaum C."/>
            <person name="Birren B."/>
        </authorList>
    </citation>
    <scope>NUCLEOTIDE SEQUENCE [LARGE SCALE GENOMIC DNA]</scope>
    <source>
        <strain evidence="2 3">CJ01A1</strain>
    </source>
</reference>
<dbReference type="EMBL" id="ANIX01003702">
    <property type="protein sequence ID" value="ETP04844.1"/>
    <property type="molecule type" value="Genomic_DNA"/>
</dbReference>
<proteinExistence type="predicted"/>
<comment type="caution">
    <text evidence="2">The sequence shown here is derived from an EMBL/GenBank/DDBJ whole genome shotgun (WGS) entry which is preliminary data.</text>
</comment>
<sequence length="39" mass="3972">SSITIRGAPAADSTHAGDEEENPPAPSSDEEVPSTQIAH</sequence>